<keyword evidence="3 6" id="KW-0067">ATP-binding</keyword>
<dbReference type="Pfam" id="PF00005">
    <property type="entry name" value="ABC_tran"/>
    <property type="match status" value="1"/>
</dbReference>
<keyword evidence="2" id="KW-0547">Nucleotide-binding</keyword>
<keyword evidence="1" id="KW-0813">Transport</keyword>
<dbReference type="SUPFAM" id="SSF52540">
    <property type="entry name" value="P-loop containing nucleoside triphosphate hydrolases"/>
    <property type="match status" value="1"/>
</dbReference>
<gene>
    <name evidence="6" type="ORF">NK118_09605</name>
</gene>
<dbReference type="InterPro" id="IPR027417">
    <property type="entry name" value="P-loop_NTPase"/>
</dbReference>
<evidence type="ECO:0000313" key="7">
    <source>
        <dbReference type="Proteomes" id="UP001523565"/>
    </source>
</evidence>
<dbReference type="PANTHER" id="PTHR42794">
    <property type="entry name" value="HEMIN IMPORT ATP-BINDING PROTEIN HMUV"/>
    <property type="match status" value="1"/>
</dbReference>
<protein>
    <submittedName>
        <fullName evidence="6">ABC transporter ATP-binding protein</fullName>
    </submittedName>
</protein>
<dbReference type="PROSITE" id="PS00211">
    <property type="entry name" value="ABC_TRANSPORTER_1"/>
    <property type="match status" value="1"/>
</dbReference>
<proteinExistence type="predicted"/>
<keyword evidence="4" id="KW-1278">Translocase</keyword>
<dbReference type="EMBL" id="JAMZFV010000014">
    <property type="protein sequence ID" value="MCP1110504.1"/>
    <property type="molecule type" value="Genomic_DNA"/>
</dbReference>
<evidence type="ECO:0000259" key="5">
    <source>
        <dbReference type="PROSITE" id="PS50893"/>
    </source>
</evidence>
<evidence type="ECO:0000256" key="4">
    <source>
        <dbReference type="ARBA" id="ARBA00022967"/>
    </source>
</evidence>
<evidence type="ECO:0000313" key="6">
    <source>
        <dbReference type="EMBL" id="MCP1110504.1"/>
    </source>
</evidence>
<dbReference type="RefSeq" id="WP_262069384.1">
    <property type="nucleotide sequence ID" value="NZ_JAMXOC010000014.1"/>
</dbReference>
<dbReference type="InterPro" id="IPR003593">
    <property type="entry name" value="AAA+_ATPase"/>
</dbReference>
<dbReference type="CDD" id="cd03214">
    <property type="entry name" value="ABC_Iron-Siderophores_B12_Hemin"/>
    <property type="match status" value="1"/>
</dbReference>
<organism evidence="6 7">
    <name type="scientific">Ohessyouella blattaphilus</name>
    <dbReference type="NCBI Taxonomy" id="2949333"/>
    <lineage>
        <taxon>Bacteria</taxon>
        <taxon>Bacillati</taxon>
        <taxon>Bacillota</taxon>
        <taxon>Clostridia</taxon>
        <taxon>Lachnospirales</taxon>
        <taxon>Lachnospiraceae</taxon>
        <taxon>Ohessyouella</taxon>
    </lineage>
</organism>
<dbReference type="SMART" id="SM00382">
    <property type="entry name" value="AAA"/>
    <property type="match status" value="1"/>
</dbReference>
<dbReference type="PROSITE" id="PS50893">
    <property type="entry name" value="ABC_TRANSPORTER_2"/>
    <property type="match status" value="1"/>
</dbReference>
<evidence type="ECO:0000256" key="3">
    <source>
        <dbReference type="ARBA" id="ARBA00022840"/>
    </source>
</evidence>
<dbReference type="GO" id="GO:0005524">
    <property type="term" value="F:ATP binding"/>
    <property type="evidence" value="ECO:0007669"/>
    <property type="project" value="UniProtKB-KW"/>
</dbReference>
<evidence type="ECO:0000256" key="1">
    <source>
        <dbReference type="ARBA" id="ARBA00022448"/>
    </source>
</evidence>
<reference evidence="6 7" key="1">
    <citation type="journal article" date="2022" name="Genome Biol. Evol.">
        <title>Host diet, physiology and behaviors set the stage for Lachnospiraceae cladogenesis.</title>
        <authorList>
            <person name="Vera-Ponce De Leon A."/>
            <person name="Schneider M."/>
            <person name="Jahnes B.C."/>
            <person name="Sadowski V."/>
            <person name="Camuy-Velez L.A."/>
            <person name="Duan J."/>
            <person name="Sabree Z.L."/>
        </authorList>
    </citation>
    <scope>NUCLEOTIDE SEQUENCE [LARGE SCALE GENOMIC DNA]</scope>
    <source>
        <strain evidence="6 7">PAL227</strain>
    </source>
</reference>
<dbReference type="PANTHER" id="PTHR42794:SF1">
    <property type="entry name" value="HEMIN IMPORT ATP-BINDING PROTEIN HMUV"/>
    <property type="match status" value="1"/>
</dbReference>
<keyword evidence="7" id="KW-1185">Reference proteome</keyword>
<dbReference type="InterPro" id="IPR017871">
    <property type="entry name" value="ABC_transporter-like_CS"/>
</dbReference>
<sequence length="252" mass="28131">MLQVDNLSFQYKRGTLILDELAFRANAGECLAILGNNGAGKSTLLKCLNKILRPQTGTVCLEETSLLNLSNKELAKHMAFVDQQSPESQLSVFDTILLGRRPYLNFVASKKDKDLVQSLLNDLNLEDLAFRPVNELSGGERQKIMFARALAQQPKVLLMDEPTSSLDLRNKCEVLSLTRKVTQAKSMITIVILHDLNLSLEYCDRFLLMKDHQIYAAGDQSIITSEAIEATYGLRVNVHELDGRKLVVPIGI</sequence>
<dbReference type="Gene3D" id="3.40.50.300">
    <property type="entry name" value="P-loop containing nucleotide triphosphate hydrolases"/>
    <property type="match status" value="1"/>
</dbReference>
<name>A0ABT1EIH6_9FIRM</name>
<feature type="domain" description="ABC transporter" evidence="5">
    <location>
        <begin position="2"/>
        <end position="236"/>
    </location>
</feature>
<dbReference type="Proteomes" id="UP001523565">
    <property type="component" value="Unassembled WGS sequence"/>
</dbReference>
<dbReference type="InterPro" id="IPR003439">
    <property type="entry name" value="ABC_transporter-like_ATP-bd"/>
</dbReference>
<evidence type="ECO:0000256" key="2">
    <source>
        <dbReference type="ARBA" id="ARBA00022741"/>
    </source>
</evidence>
<comment type="caution">
    <text evidence="6">The sequence shown here is derived from an EMBL/GenBank/DDBJ whole genome shotgun (WGS) entry which is preliminary data.</text>
</comment>
<accession>A0ABT1EIH6</accession>